<proteinExistence type="predicted"/>
<accession>A0A644T0S3</accession>
<name>A0A644T0S3_9ZZZZ</name>
<sequence length="65" mass="7301">MKNAYPDQILCSIAEECQEFEHIISAMGYGYSLLNVSPDNFTRKCSDCVNWLGSSCNIFQSEIGE</sequence>
<organism evidence="1">
    <name type="scientific">bioreactor metagenome</name>
    <dbReference type="NCBI Taxonomy" id="1076179"/>
    <lineage>
        <taxon>unclassified sequences</taxon>
        <taxon>metagenomes</taxon>
        <taxon>ecological metagenomes</taxon>
    </lineage>
</organism>
<gene>
    <name evidence="1" type="ORF">SDC9_06089</name>
</gene>
<evidence type="ECO:0000313" key="1">
    <source>
        <dbReference type="EMBL" id="MPL60528.1"/>
    </source>
</evidence>
<comment type="caution">
    <text evidence="1">The sequence shown here is derived from an EMBL/GenBank/DDBJ whole genome shotgun (WGS) entry which is preliminary data.</text>
</comment>
<dbReference type="EMBL" id="VSSQ01000012">
    <property type="protein sequence ID" value="MPL60528.1"/>
    <property type="molecule type" value="Genomic_DNA"/>
</dbReference>
<dbReference type="AlphaFoldDB" id="A0A644T0S3"/>
<protein>
    <submittedName>
        <fullName evidence="1">Uncharacterized protein</fullName>
    </submittedName>
</protein>
<reference evidence="1" key="1">
    <citation type="submission" date="2019-08" db="EMBL/GenBank/DDBJ databases">
        <authorList>
            <person name="Kucharzyk K."/>
            <person name="Murdoch R.W."/>
            <person name="Higgins S."/>
            <person name="Loffler F."/>
        </authorList>
    </citation>
    <scope>NUCLEOTIDE SEQUENCE</scope>
</reference>